<feature type="transmembrane region" description="Helical" evidence="8">
    <location>
        <begin position="39"/>
        <end position="57"/>
    </location>
</feature>
<dbReference type="InterPro" id="IPR052017">
    <property type="entry name" value="TSUP"/>
</dbReference>
<reference evidence="9 10" key="1">
    <citation type="journal article" date="2013" name="Genome Announc.">
        <title>Draft Genome Sequence of the Cellulolytic, Mesophilic, Anaerobic Bacterium Clostridium termitidis Strain CT1112 (DSM 5398).</title>
        <authorList>
            <person name="Lal S."/>
            <person name="Ramachandran U."/>
            <person name="Zhang X."/>
            <person name="Munir R."/>
            <person name="Sparling R."/>
            <person name="Levin D.B."/>
        </authorList>
    </citation>
    <scope>NUCLEOTIDE SEQUENCE [LARGE SCALE GENOMIC DNA]</scope>
    <source>
        <strain evidence="9 10">CT1112</strain>
    </source>
</reference>
<evidence type="ECO:0000256" key="8">
    <source>
        <dbReference type="RuleBase" id="RU363041"/>
    </source>
</evidence>
<dbReference type="PATRIC" id="fig|1195236.3.peg.5508"/>
<dbReference type="Pfam" id="PF01925">
    <property type="entry name" value="TauE"/>
    <property type="match status" value="1"/>
</dbReference>
<evidence type="ECO:0000256" key="2">
    <source>
        <dbReference type="ARBA" id="ARBA00009142"/>
    </source>
</evidence>
<keyword evidence="4 8" id="KW-1003">Cell membrane</keyword>
<dbReference type="PANTHER" id="PTHR30269">
    <property type="entry name" value="TRANSMEMBRANE PROTEIN YFCA"/>
    <property type="match status" value="1"/>
</dbReference>
<keyword evidence="5 8" id="KW-0812">Transmembrane</keyword>
<dbReference type="AlphaFoldDB" id="S0FEX6"/>
<sequence>METYLLVFVICFVGSVIQGSASFGFSLFVMSLLPMLMPLKSAAVLSALSACIIGIWVCMTIRKHLKLKLIILPVLSSLLIMPLGVYLLTVCNENLLKKVLGLIIILLSIMFLKSPAQKLSIRDSRINGITFGAVSGLLSGMFNIGGPPLVIYYLNTVKEKMEYKAALEFSFMIAGGVTVILHKAYGNIEPGVMKYAAVCIAAIISGTVLGMKVFVRLPQDILKKSVYILMAVLGTILLIR</sequence>
<dbReference type="GO" id="GO:0005886">
    <property type="term" value="C:plasma membrane"/>
    <property type="evidence" value="ECO:0007669"/>
    <property type="project" value="UniProtKB-SubCell"/>
</dbReference>
<evidence type="ECO:0000313" key="9">
    <source>
        <dbReference type="EMBL" id="EMS68990.1"/>
    </source>
</evidence>
<feature type="transmembrane region" description="Helical" evidence="8">
    <location>
        <begin position="126"/>
        <end position="145"/>
    </location>
</feature>
<proteinExistence type="inferred from homology"/>
<evidence type="ECO:0000256" key="3">
    <source>
        <dbReference type="ARBA" id="ARBA00022448"/>
    </source>
</evidence>
<dbReference type="EMBL" id="AORV01000078">
    <property type="protein sequence ID" value="EMS68990.1"/>
    <property type="molecule type" value="Genomic_DNA"/>
</dbReference>
<feature type="transmembrane region" description="Helical" evidence="8">
    <location>
        <begin position="69"/>
        <end position="89"/>
    </location>
</feature>
<evidence type="ECO:0000256" key="6">
    <source>
        <dbReference type="ARBA" id="ARBA00022989"/>
    </source>
</evidence>
<organism evidence="9 10">
    <name type="scientific">Ruminiclostridium cellobioparum subsp. termitidis CT1112</name>
    <dbReference type="NCBI Taxonomy" id="1195236"/>
    <lineage>
        <taxon>Bacteria</taxon>
        <taxon>Bacillati</taxon>
        <taxon>Bacillota</taxon>
        <taxon>Clostridia</taxon>
        <taxon>Eubacteriales</taxon>
        <taxon>Oscillospiraceae</taxon>
        <taxon>Ruminiclostridium</taxon>
    </lineage>
</organism>
<evidence type="ECO:0000256" key="4">
    <source>
        <dbReference type="ARBA" id="ARBA00022475"/>
    </source>
</evidence>
<dbReference type="STRING" id="1195236.CTER_5374"/>
<feature type="transmembrane region" description="Helical" evidence="8">
    <location>
        <begin position="7"/>
        <end position="33"/>
    </location>
</feature>
<evidence type="ECO:0000313" key="10">
    <source>
        <dbReference type="Proteomes" id="UP000014155"/>
    </source>
</evidence>
<keyword evidence="3" id="KW-0813">Transport</keyword>
<dbReference type="eggNOG" id="COG0730">
    <property type="taxonomic scope" value="Bacteria"/>
</dbReference>
<keyword evidence="7 8" id="KW-0472">Membrane</keyword>
<dbReference type="PANTHER" id="PTHR30269:SF37">
    <property type="entry name" value="MEMBRANE TRANSPORTER PROTEIN"/>
    <property type="match status" value="1"/>
</dbReference>
<feature type="transmembrane region" description="Helical" evidence="8">
    <location>
        <begin position="165"/>
        <end position="185"/>
    </location>
</feature>
<dbReference type="Proteomes" id="UP000014155">
    <property type="component" value="Unassembled WGS sequence"/>
</dbReference>
<comment type="subcellular location">
    <subcellularLocation>
        <location evidence="1 8">Cell membrane</location>
        <topology evidence="1 8">Multi-pass membrane protein</topology>
    </subcellularLocation>
</comment>
<comment type="similarity">
    <text evidence="2 8">Belongs to the 4-toluene sulfonate uptake permease (TSUP) (TC 2.A.102) family.</text>
</comment>
<protein>
    <recommendedName>
        <fullName evidence="8">Probable membrane transporter protein</fullName>
    </recommendedName>
</protein>
<accession>S0FEX6</accession>
<keyword evidence="10" id="KW-1185">Reference proteome</keyword>
<comment type="caution">
    <text evidence="9">The sequence shown here is derived from an EMBL/GenBank/DDBJ whole genome shotgun (WGS) entry which is preliminary data.</text>
</comment>
<dbReference type="RefSeq" id="WP_004631093.1">
    <property type="nucleotide sequence ID" value="NZ_AORV01000078.1"/>
</dbReference>
<dbReference type="InterPro" id="IPR002781">
    <property type="entry name" value="TM_pro_TauE-like"/>
</dbReference>
<keyword evidence="6 8" id="KW-1133">Transmembrane helix</keyword>
<name>S0FEX6_RUMCE</name>
<evidence type="ECO:0000256" key="7">
    <source>
        <dbReference type="ARBA" id="ARBA00023136"/>
    </source>
</evidence>
<evidence type="ECO:0000256" key="1">
    <source>
        <dbReference type="ARBA" id="ARBA00004651"/>
    </source>
</evidence>
<feature type="transmembrane region" description="Helical" evidence="8">
    <location>
        <begin position="95"/>
        <end position="114"/>
    </location>
</feature>
<feature type="transmembrane region" description="Helical" evidence="8">
    <location>
        <begin position="192"/>
        <end position="215"/>
    </location>
</feature>
<evidence type="ECO:0000256" key="5">
    <source>
        <dbReference type="ARBA" id="ARBA00022692"/>
    </source>
</evidence>
<gene>
    <name evidence="9" type="ORF">CTER_5374</name>
</gene>